<dbReference type="InterPro" id="IPR004843">
    <property type="entry name" value="Calcineurin-like_PHP"/>
</dbReference>
<dbReference type="Gene3D" id="3.60.21.10">
    <property type="match status" value="1"/>
</dbReference>
<dbReference type="RefSeq" id="WP_214418594.1">
    <property type="nucleotide sequence ID" value="NZ_CP075546.1"/>
</dbReference>
<name>A0A8E7AYY7_9EURY</name>
<sequence>MNIDFFPDGPAIQIEEESRILFFADIHMGIEHELQKHGFHFRTKGKERIKRICNLIKEAEPDLVVILGDVKHRIPGTSFQEFYELQDLFLAIRKISPFCVTPGNHDPGIEEFLKPEEIRNKEGSLIDLVGALHGHMVPDPAIQGRLILCGHHHPIVSLSDQVGMALRTPCFILGELDPHIFSEENNEDEISRILMVPSCNELTGYGIEKTFRSPFSPLSRSLVIESAEILLPDGTYAGDLLSHLQNDTKASS</sequence>
<dbReference type="Pfam" id="PF00149">
    <property type="entry name" value="Metallophos"/>
    <property type="match status" value="1"/>
</dbReference>
<accession>A0A8E7AYY7</accession>
<protein>
    <submittedName>
        <fullName evidence="2">Metallophosphoesterase</fullName>
    </submittedName>
</protein>
<keyword evidence="3" id="KW-1185">Reference proteome</keyword>
<organism evidence="2 3">
    <name type="scientific">Methanospirillum purgamenti</name>
    <dbReference type="NCBI Taxonomy" id="2834276"/>
    <lineage>
        <taxon>Archaea</taxon>
        <taxon>Methanobacteriati</taxon>
        <taxon>Methanobacteriota</taxon>
        <taxon>Stenosarchaea group</taxon>
        <taxon>Methanomicrobia</taxon>
        <taxon>Methanomicrobiales</taxon>
        <taxon>Methanospirillaceae</taxon>
        <taxon>Methanospirillum</taxon>
    </lineage>
</organism>
<evidence type="ECO:0000313" key="2">
    <source>
        <dbReference type="EMBL" id="QVV87774.1"/>
    </source>
</evidence>
<dbReference type="PANTHER" id="PTHR39323:SF1">
    <property type="entry name" value="BLR1149 PROTEIN"/>
    <property type="match status" value="1"/>
</dbReference>
<dbReference type="InterPro" id="IPR024173">
    <property type="entry name" value="Pesterase_MJ0037-like"/>
</dbReference>
<dbReference type="SUPFAM" id="SSF56300">
    <property type="entry name" value="Metallo-dependent phosphatases"/>
    <property type="match status" value="1"/>
</dbReference>
<evidence type="ECO:0000313" key="3">
    <source>
        <dbReference type="Proteomes" id="UP000680656"/>
    </source>
</evidence>
<dbReference type="GO" id="GO:0016787">
    <property type="term" value="F:hydrolase activity"/>
    <property type="evidence" value="ECO:0007669"/>
    <property type="project" value="InterPro"/>
</dbReference>
<dbReference type="GeneID" id="65097617"/>
<dbReference type="AlphaFoldDB" id="A0A8E7AYY7"/>
<reference evidence="2 3" key="1">
    <citation type="submission" date="2021-05" db="EMBL/GenBank/DDBJ databases">
        <title>A novel Methanospirillum isolate from a pyrite-forming mixed culture.</title>
        <authorList>
            <person name="Bunk B."/>
            <person name="Sproer C."/>
            <person name="Spring S."/>
            <person name="Pester M."/>
        </authorList>
    </citation>
    <scope>NUCLEOTIDE SEQUENCE [LARGE SCALE GENOMIC DNA]</scope>
    <source>
        <strain evidence="2 3">J.3.6.1-F.2.7.3</strain>
    </source>
</reference>
<proteinExistence type="predicted"/>
<dbReference type="PANTHER" id="PTHR39323">
    <property type="entry name" value="BLR1149 PROTEIN"/>
    <property type="match status" value="1"/>
</dbReference>
<dbReference type="EMBL" id="CP075546">
    <property type="protein sequence ID" value="QVV87774.1"/>
    <property type="molecule type" value="Genomic_DNA"/>
</dbReference>
<evidence type="ECO:0000259" key="1">
    <source>
        <dbReference type="Pfam" id="PF00149"/>
    </source>
</evidence>
<dbReference type="KEGG" id="mrtj:KHC33_10495"/>
<gene>
    <name evidence="2" type="ORF">KHC33_10495</name>
</gene>
<dbReference type="CDD" id="cd07391">
    <property type="entry name" value="MPP_PF1019"/>
    <property type="match status" value="1"/>
</dbReference>
<dbReference type="Proteomes" id="UP000680656">
    <property type="component" value="Chromosome"/>
</dbReference>
<dbReference type="InterPro" id="IPR029052">
    <property type="entry name" value="Metallo-depent_PP-like"/>
</dbReference>
<dbReference type="PIRSF" id="PIRSF000887">
    <property type="entry name" value="Pesterase_MJ0037"/>
    <property type="match status" value="1"/>
</dbReference>
<feature type="domain" description="Calcineurin-like phosphoesterase" evidence="1">
    <location>
        <begin position="19"/>
        <end position="182"/>
    </location>
</feature>